<keyword evidence="3" id="KW-1185">Reference proteome</keyword>
<feature type="transmembrane region" description="Helical" evidence="1">
    <location>
        <begin position="21"/>
        <end position="40"/>
    </location>
</feature>
<reference evidence="2" key="1">
    <citation type="submission" date="2023-07" db="EMBL/GenBank/DDBJ databases">
        <authorList>
            <person name="Kim M.K."/>
        </authorList>
    </citation>
    <scope>NUCLEOTIDE SEQUENCE</scope>
    <source>
        <strain evidence="2">M29</strain>
    </source>
</reference>
<keyword evidence="1" id="KW-0812">Transmembrane</keyword>
<dbReference type="Proteomes" id="UP001167796">
    <property type="component" value="Unassembled WGS sequence"/>
</dbReference>
<comment type="caution">
    <text evidence="2">The sequence shown here is derived from an EMBL/GenBank/DDBJ whole genome shotgun (WGS) entry which is preliminary data.</text>
</comment>
<evidence type="ECO:0000256" key="1">
    <source>
        <dbReference type="SAM" id="Phobius"/>
    </source>
</evidence>
<protein>
    <submittedName>
        <fullName evidence="2">Uncharacterized protein</fullName>
    </submittedName>
</protein>
<dbReference type="EMBL" id="JAUQSX010000006">
    <property type="protein sequence ID" value="MDO7847266.1"/>
    <property type="molecule type" value="Genomic_DNA"/>
</dbReference>
<name>A0ABT9AE44_9BACT</name>
<gene>
    <name evidence="2" type="ORF">Q5H92_12915</name>
</gene>
<accession>A0ABT9AE44</accession>
<dbReference type="RefSeq" id="WP_305011946.1">
    <property type="nucleotide sequence ID" value="NZ_JAUQSX010000006.1"/>
</dbReference>
<evidence type="ECO:0000313" key="2">
    <source>
        <dbReference type="EMBL" id="MDO7847266.1"/>
    </source>
</evidence>
<sequence length="453" mass="51880">MALRFFFRQLARVARAHPHTVRWLAGGGVVWVGLCFALGYRLPAFDRHPDWRGFPALNNPHLVVEEIPDSIFGHRYSHRFPYPSEAATVVRRGTLAGMDPDSTMEITSGYVVRKGWLAGRDSAVDLEITDGLEFYDDYRRNLKNFRSLGFQVTENEFESDIHMHLWTGGNDPGRPSEPWSPGFYQLGYEYLQLNFGGETGFFKDRQSSMSTSLDGFYQYNHPTSRQDTLYLRYGPDNTNYRVYVSAQPQPRELEWAVTNNSPDEVQFTVRYALDSLPLTQAEQARFTQTHEVSPPVNTAGRVRGWGPVDHVSWHNGRWYRVFAVGSVNPIFGSDPRSRVEVIDLAAGVITYRLPSHSSQGLLRTPVLGRPPKWWSWGLKLSPPIMSTWLRGEGMYTVRWQGDRLADMFRPDRSVQEYDLAAPDRFTITVGPKLKPELSPWMSCKYAFRDLVGR</sequence>
<keyword evidence="1" id="KW-1133">Transmembrane helix</keyword>
<keyword evidence="1" id="KW-0472">Membrane</keyword>
<proteinExistence type="predicted"/>
<organism evidence="2 3">
    <name type="scientific">Hymenobacter mellowenesis</name>
    <dbReference type="NCBI Taxonomy" id="3063995"/>
    <lineage>
        <taxon>Bacteria</taxon>
        <taxon>Pseudomonadati</taxon>
        <taxon>Bacteroidota</taxon>
        <taxon>Cytophagia</taxon>
        <taxon>Cytophagales</taxon>
        <taxon>Hymenobacteraceae</taxon>
        <taxon>Hymenobacter</taxon>
    </lineage>
</organism>
<evidence type="ECO:0000313" key="3">
    <source>
        <dbReference type="Proteomes" id="UP001167796"/>
    </source>
</evidence>